<evidence type="ECO:0000313" key="2">
    <source>
        <dbReference type="Proteomes" id="UP001054945"/>
    </source>
</evidence>
<evidence type="ECO:0000313" key="1">
    <source>
        <dbReference type="EMBL" id="GIX67861.1"/>
    </source>
</evidence>
<reference evidence="1 2" key="1">
    <citation type="submission" date="2021-06" db="EMBL/GenBank/DDBJ databases">
        <title>Caerostris extrusa draft genome.</title>
        <authorList>
            <person name="Kono N."/>
            <person name="Arakawa K."/>
        </authorList>
    </citation>
    <scope>NUCLEOTIDE SEQUENCE [LARGE SCALE GENOMIC DNA]</scope>
</reference>
<dbReference type="AlphaFoldDB" id="A0AAV4M609"/>
<proteinExistence type="predicted"/>
<name>A0AAV4M609_CAEEX</name>
<sequence length="129" mass="14548">MEWAQGVFSEADGLLLRNRIYCIEYGYQSTLTRYFSVRPFPVLHHCHCTRSTGTSPILSTQRHDVQHVTGQQLTVGRNNLSLVLLPRYGAQTGYPVTLQVKVASWPVFRTWCDGSRVTCNGAGNMTEQN</sequence>
<keyword evidence="2" id="KW-1185">Reference proteome</keyword>
<dbReference type="Proteomes" id="UP001054945">
    <property type="component" value="Unassembled WGS sequence"/>
</dbReference>
<accession>A0AAV4M609</accession>
<comment type="caution">
    <text evidence="1">The sequence shown here is derived from an EMBL/GenBank/DDBJ whole genome shotgun (WGS) entry which is preliminary data.</text>
</comment>
<dbReference type="EMBL" id="BPLR01001909">
    <property type="protein sequence ID" value="GIX67861.1"/>
    <property type="molecule type" value="Genomic_DNA"/>
</dbReference>
<organism evidence="1 2">
    <name type="scientific">Caerostris extrusa</name>
    <name type="common">Bark spider</name>
    <name type="synonym">Caerostris bankana</name>
    <dbReference type="NCBI Taxonomy" id="172846"/>
    <lineage>
        <taxon>Eukaryota</taxon>
        <taxon>Metazoa</taxon>
        <taxon>Ecdysozoa</taxon>
        <taxon>Arthropoda</taxon>
        <taxon>Chelicerata</taxon>
        <taxon>Arachnida</taxon>
        <taxon>Araneae</taxon>
        <taxon>Araneomorphae</taxon>
        <taxon>Entelegynae</taxon>
        <taxon>Araneoidea</taxon>
        <taxon>Araneidae</taxon>
        <taxon>Caerostris</taxon>
    </lineage>
</organism>
<protein>
    <submittedName>
        <fullName evidence="1">Uncharacterized protein</fullName>
    </submittedName>
</protein>
<gene>
    <name evidence="1" type="ORF">CEXT_389921</name>
</gene>